<keyword evidence="2" id="KW-1185">Reference proteome</keyword>
<dbReference type="RefSeq" id="WP_263573261.1">
    <property type="nucleotide sequence ID" value="NZ_JAJIRN010000010.1"/>
</dbReference>
<dbReference type="SUPFAM" id="SSF53474">
    <property type="entry name" value="alpha/beta-Hydrolases"/>
    <property type="match status" value="1"/>
</dbReference>
<organism evidence="1 2">
    <name type="scientific">Roseateles oligotrophus</name>
    <dbReference type="NCBI Taxonomy" id="1769250"/>
    <lineage>
        <taxon>Bacteria</taxon>
        <taxon>Pseudomonadati</taxon>
        <taxon>Pseudomonadota</taxon>
        <taxon>Betaproteobacteria</taxon>
        <taxon>Burkholderiales</taxon>
        <taxon>Sphaerotilaceae</taxon>
        <taxon>Roseateles</taxon>
    </lineage>
</organism>
<protein>
    <recommendedName>
        <fullName evidence="3">Alpha/beta hydrolase</fullName>
    </recommendedName>
</protein>
<accession>A0ABT2YKV5</accession>
<reference evidence="1 2" key="1">
    <citation type="submission" date="2021-11" db="EMBL/GenBank/DDBJ databases">
        <authorList>
            <person name="Liang Q."/>
            <person name="Mou H."/>
            <person name="Liu Z."/>
        </authorList>
    </citation>
    <scope>NUCLEOTIDE SEQUENCE [LARGE SCALE GENOMIC DNA]</scope>
    <source>
        <strain evidence="1 2">CHU3</strain>
    </source>
</reference>
<dbReference type="EMBL" id="JAJIRN010000010">
    <property type="protein sequence ID" value="MCV2370671.1"/>
    <property type="molecule type" value="Genomic_DNA"/>
</dbReference>
<dbReference type="Proteomes" id="UP001209701">
    <property type="component" value="Unassembled WGS sequence"/>
</dbReference>
<evidence type="ECO:0008006" key="3">
    <source>
        <dbReference type="Google" id="ProtNLM"/>
    </source>
</evidence>
<proteinExistence type="predicted"/>
<name>A0ABT2YKV5_9BURK</name>
<sequence>MAGAATIAGPTTALADELITLKTRAGVTQSMQLWEPHGRSPKAVILLIPGGDGNIGLKLENGKAVAEGPHLFSQHRELFEQAGLAVAVLDAPTDQQEMTQQFRTSSLHMNDMGALLSELGRRFPQTPIALVAHSRGTISAGYTAQRFGAQISAMVLLSGLYRATAPDPQLPSYGPGLSKIDLHALKMPVLLIHHRADACPLAPIAGALEPAGNLRMITVEDLGQNEAKHPCGPGTKHWFVGQEVAIEQALIRWLLEGKWEPRLAAPST</sequence>
<dbReference type="Gene3D" id="3.40.50.1820">
    <property type="entry name" value="alpha/beta hydrolase"/>
    <property type="match status" value="1"/>
</dbReference>
<gene>
    <name evidence="1" type="ORF">LNV07_21510</name>
</gene>
<comment type="caution">
    <text evidence="1">The sequence shown here is derived from an EMBL/GenBank/DDBJ whole genome shotgun (WGS) entry which is preliminary data.</text>
</comment>
<evidence type="ECO:0000313" key="1">
    <source>
        <dbReference type="EMBL" id="MCV2370671.1"/>
    </source>
</evidence>
<dbReference type="InterPro" id="IPR029058">
    <property type="entry name" value="AB_hydrolase_fold"/>
</dbReference>
<evidence type="ECO:0000313" key="2">
    <source>
        <dbReference type="Proteomes" id="UP001209701"/>
    </source>
</evidence>